<protein>
    <submittedName>
        <fullName evidence="1">Uncharacterized protein</fullName>
    </submittedName>
</protein>
<dbReference type="Proteomes" id="UP000325008">
    <property type="component" value="Unassembled WGS sequence"/>
</dbReference>
<gene>
    <name evidence="1" type="ORF">PSANT_00197</name>
</gene>
<dbReference type="AlphaFoldDB" id="A0A5C3FDL4"/>
<organism evidence="1 2">
    <name type="scientific">Pseudozyma antarctica</name>
    <name type="common">Yeast</name>
    <name type="synonym">Candida antarctica</name>
    <dbReference type="NCBI Taxonomy" id="84753"/>
    <lineage>
        <taxon>Eukaryota</taxon>
        <taxon>Fungi</taxon>
        <taxon>Dikarya</taxon>
        <taxon>Basidiomycota</taxon>
        <taxon>Ustilaginomycotina</taxon>
        <taxon>Ustilaginomycetes</taxon>
        <taxon>Ustilaginales</taxon>
        <taxon>Ustilaginaceae</taxon>
        <taxon>Moesziomyces</taxon>
    </lineage>
</organism>
<proteinExistence type="predicted"/>
<sequence>MAHSSAAPAAKPRECLKALSIGQGAAAAAAAAAPDCSELGSASSASHRTFAPTAFYQPCCFFTNFDPPFCLHTLGPALAQHWLVFSSGLLRTSLFSISPRFNCQERRPACSLFSYLSTPASPGPPFASSSSRIQRN</sequence>
<name>A0A5C3FDL4_PSEA2</name>
<evidence type="ECO:0000313" key="2">
    <source>
        <dbReference type="Proteomes" id="UP000325008"/>
    </source>
</evidence>
<keyword evidence="2" id="KW-1185">Reference proteome</keyword>
<reference evidence="1" key="1">
    <citation type="submission" date="2018-03" db="EMBL/GenBank/DDBJ databases">
        <authorList>
            <person name="Guldener U."/>
        </authorList>
    </citation>
    <scope>NUCLEOTIDE SEQUENCE [LARGE SCALE GENOMIC DNA]</scope>
    <source>
        <strain evidence="1">ATCC34888</strain>
    </source>
</reference>
<dbReference type="EMBL" id="OOIQ01000001">
    <property type="protein sequence ID" value="SPO42514.1"/>
    <property type="molecule type" value="Genomic_DNA"/>
</dbReference>
<accession>A0A5C3FDL4</accession>
<dbReference type="RefSeq" id="XP_014659290.1">
    <property type="nucleotide sequence ID" value="XM_014803804.1"/>
</dbReference>
<comment type="caution">
    <text evidence="1">The sequence shown here is derived from an EMBL/GenBank/DDBJ whole genome shotgun (WGS) entry which is preliminary data.</text>
</comment>
<evidence type="ECO:0000313" key="1">
    <source>
        <dbReference type="EMBL" id="SPO42514.1"/>
    </source>
</evidence>